<dbReference type="PANTHER" id="PTHR35700:SF1">
    <property type="entry name" value="OS07G0181800 PROTEIN"/>
    <property type="match status" value="1"/>
</dbReference>
<gene>
    <name evidence="2" type="ORF">KP509_23G020500</name>
</gene>
<evidence type="ECO:0008006" key="4">
    <source>
        <dbReference type="Google" id="ProtNLM"/>
    </source>
</evidence>
<proteinExistence type="predicted"/>
<keyword evidence="3" id="KW-1185">Reference proteome</keyword>
<dbReference type="GO" id="GO:0005739">
    <property type="term" value="C:mitochondrion"/>
    <property type="evidence" value="ECO:0007669"/>
    <property type="project" value="InterPro"/>
</dbReference>
<accession>A0A8T2RXN0</accession>
<keyword evidence="1" id="KW-1133">Transmembrane helix</keyword>
<evidence type="ECO:0000313" key="3">
    <source>
        <dbReference type="Proteomes" id="UP000825935"/>
    </source>
</evidence>
<dbReference type="PANTHER" id="PTHR35700">
    <property type="entry name" value="OS07G0181800 PROTEIN"/>
    <property type="match status" value="1"/>
</dbReference>
<reference evidence="2 3" key="1">
    <citation type="submission" date="2021-08" db="EMBL/GenBank/DDBJ databases">
        <title>WGS assembly of Ceratopteris richardii.</title>
        <authorList>
            <person name="Marchant D.B."/>
            <person name="Chen G."/>
            <person name="Jenkins J."/>
            <person name="Shu S."/>
            <person name="Leebens-Mack J."/>
            <person name="Grimwood J."/>
            <person name="Schmutz J."/>
            <person name="Soltis P."/>
            <person name="Soltis D."/>
            <person name="Chen Z.-H."/>
        </authorList>
    </citation>
    <scope>NUCLEOTIDE SEQUENCE [LARGE SCALE GENOMIC DNA]</scope>
    <source>
        <strain evidence="2">Whitten #5841</strain>
        <tissue evidence="2">Leaf</tissue>
    </source>
</reference>
<organism evidence="2 3">
    <name type="scientific">Ceratopteris richardii</name>
    <name type="common">Triangle waterfern</name>
    <dbReference type="NCBI Taxonomy" id="49495"/>
    <lineage>
        <taxon>Eukaryota</taxon>
        <taxon>Viridiplantae</taxon>
        <taxon>Streptophyta</taxon>
        <taxon>Embryophyta</taxon>
        <taxon>Tracheophyta</taxon>
        <taxon>Polypodiopsida</taxon>
        <taxon>Polypodiidae</taxon>
        <taxon>Polypodiales</taxon>
        <taxon>Pteridineae</taxon>
        <taxon>Pteridaceae</taxon>
        <taxon>Parkerioideae</taxon>
        <taxon>Ceratopteris</taxon>
    </lineage>
</organism>
<dbReference type="OrthoDB" id="18175at2759"/>
<evidence type="ECO:0000256" key="1">
    <source>
        <dbReference type="SAM" id="Phobius"/>
    </source>
</evidence>
<dbReference type="Proteomes" id="UP000825935">
    <property type="component" value="Chromosome 23"/>
</dbReference>
<evidence type="ECO:0000313" key="2">
    <source>
        <dbReference type="EMBL" id="KAH7301329.1"/>
    </source>
</evidence>
<keyword evidence="1" id="KW-0472">Membrane</keyword>
<protein>
    <recommendedName>
        <fullName evidence="4">Mitochondrial cytochrome c oxidase assembly factor</fullName>
    </recommendedName>
</protein>
<dbReference type="InterPro" id="IPR018625">
    <property type="entry name" value="Pet100"/>
</dbReference>
<feature type="transmembrane region" description="Helical" evidence="1">
    <location>
        <begin position="13"/>
        <end position="33"/>
    </location>
</feature>
<keyword evidence="1" id="KW-0812">Transmembrane</keyword>
<dbReference type="EMBL" id="CM035428">
    <property type="protein sequence ID" value="KAH7301329.1"/>
    <property type="molecule type" value="Genomic_DNA"/>
</dbReference>
<dbReference type="OMA" id="MANRAYV"/>
<sequence length="86" mass="9652">MSSTGPKKGLLEVFKFGCYVFFPISMMAFFGNNPDNLEMIMRRKPYVVYPAESEPFPSPEEIREMIRKKRAIAAAAAAAANDKNES</sequence>
<dbReference type="GO" id="GO:0033617">
    <property type="term" value="P:mitochondrial respiratory chain complex IV assembly"/>
    <property type="evidence" value="ECO:0007669"/>
    <property type="project" value="InterPro"/>
</dbReference>
<dbReference type="Pfam" id="PF09803">
    <property type="entry name" value="Pet100"/>
    <property type="match status" value="1"/>
</dbReference>
<name>A0A8T2RXN0_CERRI</name>
<dbReference type="AlphaFoldDB" id="A0A8T2RXN0"/>
<comment type="caution">
    <text evidence="2">The sequence shown here is derived from an EMBL/GenBank/DDBJ whole genome shotgun (WGS) entry which is preliminary data.</text>
</comment>